<gene>
    <name evidence="10 14" type="primary">miaA</name>
    <name evidence="14" type="ORF">FQV32_00015</name>
</gene>
<dbReference type="Pfam" id="PF01715">
    <property type="entry name" value="IPPT"/>
    <property type="match status" value="1"/>
</dbReference>
<feature type="site" description="Interaction with substrate tRNA" evidence="10">
    <location>
        <position position="112"/>
    </location>
</feature>
<comment type="caution">
    <text evidence="10">Lacks conserved residue(s) required for the propagation of feature annotation.</text>
</comment>
<dbReference type="OrthoDB" id="9776390at2"/>
<protein>
    <recommendedName>
        <fullName evidence="10">tRNA dimethylallyltransferase</fullName>
        <ecNumber evidence="10">2.5.1.75</ecNumber>
    </recommendedName>
    <alternativeName>
        <fullName evidence="10">Dimethylallyl diphosphate:tRNA dimethylallyltransferase</fullName>
        <shortName evidence="10">DMAPP:tRNA dimethylallyltransferase</shortName>
        <shortName evidence="10">DMATase</shortName>
    </alternativeName>
    <alternativeName>
        <fullName evidence="10">Isopentenyl-diphosphate:tRNA isopentenyltransferase</fullName>
        <shortName evidence="10">IPP transferase</shortName>
        <shortName evidence="10">IPPT</shortName>
        <shortName evidence="10">IPTase</shortName>
    </alternativeName>
</protein>
<evidence type="ECO:0000256" key="7">
    <source>
        <dbReference type="ARBA" id="ARBA00022840"/>
    </source>
</evidence>
<organism evidence="14 15">
    <name type="scientific">Buchnera aphidicola</name>
    <name type="common">Aphis gossypii</name>
    <dbReference type="NCBI Taxonomy" id="98785"/>
    <lineage>
        <taxon>Bacteria</taxon>
        <taxon>Pseudomonadati</taxon>
        <taxon>Pseudomonadota</taxon>
        <taxon>Gammaproteobacteria</taxon>
        <taxon>Enterobacterales</taxon>
        <taxon>Erwiniaceae</taxon>
        <taxon>Buchnera</taxon>
    </lineage>
</organism>
<feature type="region of interest" description="Interaction with substrate tRNA" evidence="10">
    <location>
        <begin position="169"/>
        <end position="173"/>
    </location>
</feature>
<dbReference type="InterPro" id="IPR018022">
    <property type="entry name" value="IPT"/>
</dbReference>
<feature type="binding site" evidence="10">
    <location>
        <begin position="21"/>
        <end position="28"/>
    </location>
    <ligand>
        <name>ATP</name>
        <dbReference type="ChEBI" id="CHEBI:30616"/>
    </ligand>
</feature>
<dbReference type="GO" id="GO:0006400">
    <property type="term" value="P:tRNA modification"/>
    <property type="evidence" value="ECO:0007669"/>
    <property type="project" value="TreeGrafter"/>
</dbReference>
<comment type="catalytic activity">
    <reaction evidence="9 10 11">
        <text>adenosine(37) in tRNA + dimethylallyl diphosphate = N(6)-dimethylallyladenosine(37) in tRNA + diphosphate</text>
        <dbReference type="Rhea" id="RHEA:26482"/>
        <dbReference type="Rhea" id="RHEA-COMP:10162"/>
        <dbReference type="Rhea" id="RHEA-COMP:10375"/>
        <dbReference type="ChEBI" id="CHEBI:33019"/>
        <dbReference type="ChEBI" id="CHEBI:57623"/>
        <dbReference type="ChEBI" id="CHEBI:74411"/>
        <dbReference type="ChEBI" id="CHEBI:74415"/>
        <dbReference type="EC" id="2.5.1.75"/>
    </reaction>
</comment>
<evidence type="ECO:0000313" key="14">
    <source>
        <dbReference type="EMBL" id="QFQ31829.1"/>
    </source>
</evidence>
<evidence type="ECO:0000256" key="8">
    <source>
        <dbReference type="ARBA" id="ARBA00022842"/>
    </source>
</evidence>
<sequence>MYMKNIKILKPKQPIVLFLMGLTGCSKSKIAIYLRKYLPIEIISVDSALIYRDMDIGTDKPNHLDLQMHPHRLLNIKDPSEIYSVAEFRKDAYREIENILKLGKIPLLVGGTMLYYHVLLYGLSNLPPSNFEIRKYLLNKAKYNQYFLHEQLNLVDPTSANNIHKNDCQRLLRALEIFYVSGKTLTSLKNDRLNKLPYNIIQFSILPKSKEWLHEKIELRIKKMLTLGFQKEVEKLFFRGDLNKQLPSIRCIGYRQMWEYLEYGTSYEEMFLKIVFSTRKLAKHQLTWLKKWKNVYFLTSSKPNIIFKKMLKIFKTHQLDIEF</sequence>
<dbReference type="Gene3D" id="1.10.20.140">
    <property type="match status" value="1"/>
</dbReference>
<dbReference type="GO" id="GO:0052381">
    <property type="term" value="F:tRNA dimethylallyltransferase activity"/>
    <property type="evidence" value="ECO:0007669"/>
    <property type="project" value="UniProtKB-UniRule"/>
</dbReference>
<evidence type="ECO:0000256" key="9">
    <source>
        <dbReference type="ARBA" id="ARBA00049563"/>
    </source>
</evidence>
<accession>A0A5J6ZCE1</accession>
<comment type="subunit">
    <text evidence="10">Monomer.</text>
</comment>
<keyword evidence="6 10" id="KW-0547">Nucleotide-binding</keyword>
<keyword evidence="8 10" id="KW-0460">Magnesium</keyword>
<dbReference type="EMBL" id="CP042426">
    <property type="protein sequence ID" value="QFQ31829.1"/>
    <property type="molecule type" value="Genomic_DNA"/>
</dbReference>
<dbReference type="AlphaFoldDB" id="A0A5J6ZCE1"/>
<name>A0A5J6ZCE1_9GAMM</name>
<evidence type="ECO:0000256" key="4">
    <source>
        <dbReference type="ARBA" id="ARBA00022679"/>
    </source>
</evidence>
<dbReference type="HAMAP" id="MF_00185">
    <property type="entry name" value="IPP_trans"/>
    <property type="match status" value="1"/>
</dbReference>
<comment type="similarity">
    <text evidence="3 10 13">Belongs to the IPP transferase family.</text>
</comment>
<dbReference type="Proteomes" id="UP000326914">
    <property type="component" value="Chromosome"/>
</dbReference>
<evidence type="ECO:0000256" key="2">
    <source>
        <dbReference type="ARBA" id="ARBA00003213"/>
    </source>
</evidence>
<evidence type="ECO:0000256" key="6">
    <source>
        <dbReference type="ARBA" id="ARBA00022741"/>
    </source>
</evidence>
<dbReference type="NCBIfam" id="TIGR00174">
    <property type="entry name" value="miaA"/>
    <property type="match status" value="1"/>
</dbReference>
<evidence type="ECO:0000256" key="12">
    <source>
        <dbReference type="RuleBase" id="RU003784"/>
    </source>
</evidence>
<keyword evidence="4 10" id="KW-0808">Transferase</keyword>
<dbReference type="PANTHER" id="PTHR11088:SF60">
    <property type="entry name" value="TRNA DIMETHYLALLYLTRANSFERASE"/>
    <property type="match status" value="1"/>
</dbReference>
<dbReference type="InterPro" id="IPR039657">
    <property type="entry name" value="Dimethylallyltransferase"/>
</dbReference>
<feature type="region of interest" description="Interaction with substrate tRNA" evidence="10">
    <location>
        <begin position="46"/>
        <end position="49"/>
    </location>
</feature>
<dbReference type="EC" id="2.5.1.75" evidence="10"/>
<comment type="cofactor">
    <cofactor evidence="1 10">
        <name>Mg(2+)</name>
        <dbReference type="ChEBI" id="CHEBI:18420"/>
    </cofactor>
</comment>
<dbReference type="PROSITE" id="PS51257">
    <property type="entry name" value="PROKAR_LIPOPROTEIN"/>
    <property type="match status" value="1"/>
</dbReference>
<evidence type="ECO:0000256" key="5">
    <source>
        <dbReference type="ARBA" id="ARBA00022694"/>
    </source>
</evidence>
<evidence type="ECO:0000256" key="13">
    <source>
        <dbReference type="RuleBase" id="RU003785"/>
    </source>
</evidence>
<dbReference type="SUPFAM" id="SSF52540">
    <property type="entry name" value="P-loop containing nucleoside triphosphate hydrolases"/>
    <property type="match status" value="1"/>
</dbReference>
<evidence type="ECO:0000256" key="3">
    <source>
        <dbReference type="ARBA" id="ARBA00005842"/>
    </source>
</evidence>
<keyword evidence="5 10" id="KW-0819">tRNA processing</keyword>
<dbReference type="GO" id="GO:0005524">
    <property type="term" value="F:ATP binding"/>
    <property type="evidence" value="ECO:0007669"/>
    <property type="project" value="UniProtKB-UniRule"/>
</dbReference>
<dbReference type="PANTHER" id="PTHR11088">
    <property type="entry name" value="TRNA DIMETHYLALLYLTRANSFERASE"/>
    <property type="match status" value="1"/>
</dbReference>
<dbReference type="InterPro" id="IPR027417">
    <property type="entry name" value="P-loop_NTPase"/>
</dbReference>
<evidence type="ECO:0000256" key="10">
    <source>
        <dbReference type="HAMAP-Rule" id="MF_00185"/>
    </source>
</evidence>
<evidence type="ECO:0000256" key="11">
    <source>
        <dbReference type="RuleBase" id="RU003783"/>
    </source>
</evidence>
<dbReference type="Gene3D" id="3.40.50.300">
    <property type="entry name" value="P-loop containing nucleotide triphosphate hydrolases"/>
    <property type="match status" value="1"/>
</dbReference>
<keyword evidence="7 10" id="KW-0067">ATP-binding</keyword>
<reference evidence="14 15" key="1">
    <citation type="submission" date="2019-07" db="EMBL/GenBank/DDBJ databases">
        <title>Buchnera limit thermal tolerance of host aphids.</title>
        <authorList>
            <person name="Zhang B."/>
            <person name="Moran N."/>
        </authorList>
    </citation>
    <scope>NUCLEOTIDE SEQUENCE [LARGE SCALE GENOMIC DNA]</scope>
    <source>
        <strain evidence="14 15">Ago-UT1</strain>
    </source>
</reference>
<proteinExistence type="inferred from homology"/>
<comment type="function">
    <text evidence="2 10 12">Catalyzes the transfer of a dimethylallyl group onto the adenine at position 37 in tRNAs that read codons beginning with uridine, leading to the formation of N6-(dimethylallyl)adenosine (i(6)A).</text>
</comment>
<feature type="site" description="Interaction with substrate tRNA" evidence="10">
    <location>
        <position position="134"/>
    </location>
</feature>
<evidence type="ECO:0000313" key="15">
    <source>
        <dbReference type="Proteomes" id="UP000326914"/>
    </source>
</evidence>
<evidence type="ECO:0000256" key="1">
    <source>
        <dbReference type="ARBA" id="ARBA00001946"/>
    </source>
</evidence>